<feature type="DNA-binding region" description="H-T-H motif" evidence="2">
    <location>
        <begin position="38"/>
        <end position="57"/>
    </location>
</feature>
<reference evidence="4 5" key="1">
    <citation type="submission" date="2020-08" db="EMBL/GenBank/DDBJ databases">
        <title>Genome public.</title>
        <authorList>
            <person name="Liu C."/>
            <person name="Sun Q."/>
        </authorList>
    </citation>
    <scope>NUCLEOTIDE SEQUENCE [LARGE SCALE GENOMIC DNA]</scope>
    <source>
        <strain evidence="4 5">NSJ-36</strain>
    </source>
</reference>
<protein>
    <submittedName>
        <fullName evidence="4">TetR/AcrR family transcriptional regulator</fullName>
    </submittedName>
</protein>
<dbReference type="PANTHER" id="PTHR43479">
    <property type="entry name" value="ACREF/ENVCD OPERON REPRESSOR-RELATED"/>
    <property type="match status" value="1"/>
</dbReference>
<dbReference type="InterPro" id="IPR050624">
    <property type="entry name" value="HTH-type_Tx_Regulator"/>
</dbReference>
<evidence type="ECO:0000313" key="4">
    <source>
        <dbReference type="EMBL" id="MBC5666109.1"/>
    </source>
</evidence>
<evidence type="ECO:0000259" key="3">
    <source>
        <dbReference type="PROSITE" id="PS50977"/>
    </source>
</evidence>
<organism evidence="4 5">
    <name type="scientific">Dorea hominis</name>
    <dbReference type="NCBI Taxonomy" id="2763040"/>
    <lineage>
        <taxon>Bacteria</taxon>
        <taxon>Bacillati</taxon>
        <taxon>Bacillota</taxon>
        <taxon>Clostridia</taxon>
        <taxon>Lachnospirales</taxon>
        <taxon>Lachnospiraceae</taxon>
        <taxon>Dorea</taxon>
    </lineage>
</organism>
<name>A0ABR7EZF3_9FIRM</name>
<dbReference type="InterPro" id="IPR009057">
    <property type="entry name" value="Homeodomain-like_sf"/>
</dbReference>
<keyword evidence="5" id="KW-1185">Reference proteome</keyword>
<dbReference type="Gene3D" id="1.10.357.10">
    <property type="entry name" value="Tetracycline Repressor, domain 2"/>
    <property type="match status" value="1"/>
</dbReference>
<dbReference type="Pfam" id="PF00440">
    <property type="entry name" value="TetR_N"/>
    <property type="match status" value="1"/>
</dbReference>
<dbReference type="Proteomes" id="UP000647235">
    <property type="component" value="Unassembled WGS sequence"/>
</dbReference>
<proteinExistence type="predicted"/>
<dbReference type="InterPro" id="IPR001647">
    <property type="entry name" value="HTH_TetR"/>
</dbReference>
<keyword evidence="1 2" id="KW-0238">DNA-binding</keyword>
<comment type="caution">
    <text evidence="4">The sequence shown here is derived from an EMBL/GenBank/DDBJ whole genome shotgun (WGS) entry which is preliminary data.</text>
</comment>
<dbReference type="SUPFAM" id="SSF46689">
    <property type="entry name" value="Homeodomain-like"/>
    <property type="match status" value="1"/>
</dbReference>
<dbReference type="PROSITE" id="PS50977">
    <property type="entry name" value="HTH_TETR_2"/>
    <property type="match status" value="1"/>
</dbReference>
<gene>
    <name evidence="4" type="ORF">H8S07_12755</name>
</gene>
<evidence type="ECO:0000256" key="1">
    <source>
        <dbReference type="ARBA" id="ARBA00023125"/>
    </source>
</evidence>
<dbReference type="EMBL" id="JACOOY010000019">
    <property type="protein sequence ID" value="MBC5666109.1"/>
    <property type="molecule type" value="Genomic_DNA"/>
</dbReference>
<dbReference type="RefSeq" id="WP_021861310.1">
    <property type="nucleotide sequence ID" value="NZ_JACOOY010000019.1"/>
</dbReference>
<feature type="domain" description="HTH tetR-type" evidence="3">
    <location>
        <begin position="15"/>
        <end position="75"/>
    </location>
</feature>
<evidence type="ECO:0000313" key="5">
    <source>
        <dbReference type="Proteomes" id="UP000647235"/>
    </source>
</evidence>
<dbReference type="PANTHER" id="PTHR43479:SF11">
    <property type="entry name" value="ACREF_ENVCD OPERON REPRESSOR-RELATED"/>
    <property type="match status" value="1"/>
</dbReference>
<accession>A0ABR7EZF3</accession>
<evidence type="ECO:0000256" key="2">
    <source>
        <dbReference type="PROSITE-ProRule" id="PRU00335"/>
    </source>
</evidence>
<sequence>MTRKLFSRKYTKRTRFTRQCIGEAIIALVYKKDFDSITISDIVKTAGVSRMTFYHYFKDKTEALGNYLQEVIDGYQEVCPKDITLVMLRRETSIRQALHYFDQYTSLFLTLEKAGLYSLMINAINDYMRIYVAPYYSGSIYELYFYAGALLNTFIEWEKGKKKEPVDEIVQILLSLTTD</sequence>